<evidence type="ECO:0000259" key="7">
    <source>
        <dbReference type="Pfam" id="PF08510"/>
    </source>
</evidence>
<dbReference type="OrthoDB" id="690928at2759"/>
<protein>
    <submittedName>
        <fullName evidence="8">Meiotically up-regulated protein 84 protein</fullName>
    </submittedName>
</protein>
<dbReference type="Proteomes" id="UP000243797">
    <property type="component" value="Unassembled WGS sequence"/>
</dbReference>
<dbReference type="GO" id="GO:0006506">
    <property type="term" value="P:GPI anchor biosynthetic process"/>
    <property type="evidence" value="ECO:0007669"/>
    <property type="project" value="TreeGrafter"/>
</dbReference>
<comment type="caution">
    <text evidence="8">The sequence shown here is derived from an EMBL/GenBank/DDBJ whole genome shotgun (WGS) entry which is preliminary data.</text>
</comment>
<feature type="compositionally biased region" description="Low complexity" evidence="5">
    <location>
        <begin position="131"/>
        <end position="152"/>
    </location>
</feature>
<keyword evidence="3 6" id="KW-1133">Transmembrane helix</keyword>
<evidence type="ECO:0000313" key="8">
    <source>
        <dbReference type="EMBL" id="PNS15578.1"/>
    </source>
</evidence>
<accession>A0A2K1QK90</accession>
<feature type="region of interest" description="Disordered" evidence="5">
    <location>
        <begin position="1"/>
        <end position="175"/>
    </location>
</feature>
<evidence type="ECO:0000256" key="4">
    <source>
        <dbReference type="ARBA" id="ARBA00023136"/>
    </source>
</evidence>
<organism evidence="8 9">
    <name type="scientific">Sphaceloma murrayae</name>
    <dbReference type="NCBI Taxonomy" id="2082308"/>
    <lineage>
        <taxon>Eukaryota</taxon>
        <taxon>Fungi</taxon>
        <taxon>Dikarya</taxon>
        <taxon>Ascomycota</taxon>
        <taxon>Pezizomycotina</taxon>
        <taxon>Dothideomycetes</taxon>
        <taxon>Dothideomycetidae</taxon>
        <taxon>Myriangiales</taxon>
        <taxon>Elsinoaceae</taxon>
        <taxon>Sphaceloma</taxon>
    </lineage>
</organism>
<feature type="transmembrane region" description="Helical" evidence="6">
    <location>
        <begin position="196"/>
        <end position="215"/>
    </location>
</feature>
<dbReference type="STRING" id="2082308.A0A2K1QK90"/>
<feature type="compositionally biased region" description="Pro residues" evidence="5">
    <location>
        <begin position="119"/>
        <end position="130"/>
    </location>
</feature>
<dbReference type="InterPro" id="IPR052263">
    <property type="entry name" value="GPI_Anchor_Biosynth"/>
</dbReference>
<dbReference type="InterPro" id="IPR013717">
    <property type="entry name" value="PIG-P"/>
</dbReference>
<dbReference type="EMBL" id="NKHZ01000070">
    <property type="protein sequence ID" value="PNS15578.1"/>
    <property type="molecule type" value="Genomic_DNA"/>
</dbReference>
<gene>
    <name evidence="8" type="ORF">CAC42_837</name>
</gene>
<comment type="subcellular location">
    <subcellularLocation>
        <location evidence="1">Membrane</location>
        <topology evidence="1">Multi-pass membrane protein</topology>
    </subcellularLocation>
</comment>
<keyword evidence="9" id="KW-1185">Reference proteome</keyword>
<dbReference type="InParanoid" id="A0A2K1QK90"/>
<name>A0A2K1QK90_9PEZI</name>
<evidence type="ECO:0000256" key="6">
    <source>
        <dbReference type="SAM" id="Phobius"/>
    </source>
</evidence>
<dbReference type="Pfam" id="PF08510">
    <property type="entry name" value="PIG-P"/>
    <property type="match status" value="1"/>
</dbReference>
<evidence type="ECO:0000256" key="5">
    <source>
        <dbReference type="SAM" id="MobiDB-lite"/>
    </source>
</evidence>
<feature type="compositionally biased region" description="Low complexity" evidence="5">
    <location>
        <begin position="79"/>
        <end position="108"/>
    </location>
</feature>
<keyword evidence="4 6" id="KW-0472">Membrane</keyword>
<feature type="compositionally biased region" description="Low complexity" evidence="5">
    <location>
        <begin position="25"/>
        <end position="39"/>
    </location>
</feature>
<dbReference type="GO" id="GO:0016020">
    <property type="term" value="C:membrane"/>
    <property type="evidence" value="ECO:0007669"/>
    <property type="project" value="UniProtKB-SubCell"/>
</dbReference>
<feature type="compositionally biased region" description="Polar residues" evidence="5">
    <location>
        <begin position="162"/>
        <end position="175"/>
    </location>
</feature>
<feature type="transmembrane region" description="Helical" evidence="6">
    <location>
        <begin position="235"/>
        <end position="258"/>
    </location>
</feature>
<dbReference type="PANTHER" id="PTHR46346:SF1">
    <property type="entry name" value="PHOSPHATIDYLINOSITOL N-ACETYLGLUCOSAMINYLTRANSFERASE SUBUNIT P"/>
    <property type="match status" value="1"/>
</dbReference>
<evidence type="ECO:0000256" key="3">
    <source>
        <dbReference type="ARBA" id="ARBA00022989"/>
    </source>
</evidence>
<evidence type="ECO:0000256" key="1">
    <source>
        <dbReference type="ARBA" id="ARBA00004141"/>
    </source>
</evidence>
<dbReference type="GO" id="GO:0005783">
    <property type="term" value="C:endoplasmic reticulum"/>
    <property type="evidence" value="ECO:0007669"/>
    <property type="project" value="TreeGrafter"/>
</dbReference>
<evidence type="ECO:0000256" key="2">
    <source>
        <dbReference type="ARBA" id="ARBA00022692"/>
    </source>
</evidence>
<proteinExistence type="predicted"/>
<reference evidence="8 9" key="1">
    <citation type="submission" date="2017-06" db="EMBL/GenBank/DDBJ databases">
        <title>Draft genome sequence of a variant of Elsinoe murrayae.</title>
        <authorList>
            <person name="Cheng Q."/>
        </authorList>
    </citation>
    <scope>NUCLEOTIDE SEQUENCE [LARGE SCALE GENOMIC DNA]</scope>
    <source>
        <strain evidence="8 9">CQ-2017a</strain>
    </source>
</reference>
<dbReference type="AlphaFoldDB" id="A0A2K1QK90"/>
<dbReference type="PANTHER" id="PTHR46346">
    <property type="entry name" value="PHOSPHATIDYLINOSITOL N-ACETYLGLUCOSAMINYLTRANSFERASE SUBUNIT P"/>
    <property type="match status" value="1"/>
</dbReference>
<keyword evidence="2 6" id="KW-0812">Transmembrane</keyword>
<feature type="domain" description="PIG-P" evidence="7">
    <location>
        <begin position="193"/>
        <end position="338"/>
    </location>
</feature>
<evidence type="ECO:0000313" key="9">
    <source>
        <dbReference type="Proteomes" id="UP000243797"/>
    </source>
</evidence>
<feature type="compositionally biased region" description="Polar residues" evidence="5">
    <location>
        <begin position="40"/>
        <end position="62"/>
    </location>
</feature>
<sequence length="344" mass="38003">MPPQSRGASLFPYGAYSKSTPNLPTLRSLDTDSSSTVTSEQPTPLSGQQEPASPAWTGTPSEPVSIDDFPHDPNFNQFSSSASSSSSESDLPSQLPLRPSLPHSSRSQTHLPAFAPPFYNRPPTPLPPSPSLTSLLRPNFSAHPSRPTTPSHSSDDAPASTRAGSQTRSTAATLTTSFRTARPIPRASPKVPTYEYYGFTLYLSSSLIFLIYLLWSFLPSPFLHQLGIYYYPNRWWSLAIPAWLVMCVVWIYIALAGWNTEHETLRMGDIRTVTDEAAMVAVVDGGRMVRGRRRETVKERGERGEREARERKLWRDVWGEGTDAVMDIPVGGVCEVLYGEARDA</sequence>